<accession>A0A246GBX4</accession>
<protein>
    <submittedName>
        <fullName evidence="11">Sulfatase</fullName>
    </submittedName>
</protein>
<dbReference type="GO" id="GO:0046872">
    <property type="term" value="F:metal ion binding"/>
    <property type="evidence" value="ECO:0007669"/>
    <property type="project" value="UniProtKB-KW"/>
</dbReference>
<proteinExistence type="predicted"/>
<comment type="caution">
    <text evidence="11">The sequence shown here is derived from an EMBL/GenBank/DDBJ whole genome shotgun (WGS) entry which is preliminary data.</text>
</comment>
<dbReference type="InterPro" id="IPR000917">
    <property type="entry name" value="Sulfatase_N"/>
</dbReference>
<feature type="binding site" evidence="8">
    <location>
        <position position="495"/>
    </location>
    <ligand>
        <name>Mn(2+)</name>
        <dbReference type="ChEBI" id="CHEBI:29035"/>
    </ligand>
</feature>
<dbReference type="GO" id="GO:0005886">
    <property type="term" value="C:plasma membrane"/>
    <property type="evidence" value="ECO:0007669"/>
    <property type="project" value="UniProtKB-SubCell"/>
</dbReference>
<evidence type="ECO:0000313" key="12">
    <source>
        <dbReference type="Proteomes" id="UP000198034"/>
    </source>
</evidence>
<feature type="binding site" evidence="8">
    <location>
        <position position="494"/>
    </location>
    <ligand>
        <name>Mn(2+)</name>
        <dbReference type="ChEBI" id="CHEBI:29035"/>
    </ligand>
</feature>
<dbReference type="PANTHER" id="PTHR47371">
    <property type="entry name" value="LIPOTEICHOIC ACID SYNTHASE"/>
    <property type="match status" value="1"/>
</dbReference>
<evidence type="ECO:0000256" key="6">
    <source>
        <dbReference type="PIRSR" id="PIRSR005091-1"/>
    </source>
</evidence>
<evidence type="ECO:0000256" key="9">
    <source>
        <dbReference type="SAM" id="Phobius"/>
    </source>
</evidence>
<keyword evidence="4 9" id="KW-1133">Transmembrane helix</keyword>
<dbReference type="Gene3D" id="3.40.720.10">
    <property type="entry name" value="Alkaline Phosphatase, subunit A"/>
    <property type="match status" value="1"/>
</dbReference>
<feature type="transmembrane region" description="Helical" evidence="9">
    <location>
        <begin position="90"/>
        <end position="115"/>
    </location>
</feature>
<keyword evidence="3 9" id="KW-0812">Transmembrane</keyword>
<dbReference type="InterPro" id="IPR017850">
    <property type="entry name" value="Alkaline_phosphatase_core_sf"/>
</dbReference>
<organism evidence="11 12">
    <name type="scientific">Flavobacterium columnare</name>
    <dbReference type="NCBI Taxonomy" id="996"/>
    <lineage>
        <taxon>Bacteria</taxon>
        <taxon>Pseudomonadati</taxon>
        <taxon>Bacteroidota</taxon>
        <taxon>Flavobacteriia</taxon>
        <taxon>Flavobacteriales</taxon>
        <taxon>Flavobacteriaceae</taxon>
        <taxon>Flavobacterium</taxon>
    </lineage>
</organism>
<reference evidence="11 12" key="1">
    <citation type="journal article" date="2017" name="Infect. Genet. Evol.">
        <title>Comparative genome analysis of fish pathogen Flavobacterium columnare reveals extensive sequence diversity within the species.</title>
        <authorList>
            <person name="Kayansamruaj P."/>
            <person name="Dong H.T."/>
            <person name="Hirono I."/>
            <person name="Kondo H."/>
            <person name="Senapin S."/>
            <person name="Rodkhum C."/>
        </authorList>
    </citation>
    <scope>NUCLEOTIDE SEQUENCE [LARGE SCALE GENOMIC DNA]</scope>
    <source>
        <strain evidence="11 12">1214</strain>
    </source>
</reference>
<comment type="subcellular location">
    <subcellularLocation>
        <location evidence="1">Cell membrane</location>
        <topology evidence="1">Multi-pass membrane protein</topology>
    </subcellularLocation>
</comment>
<evidence type="ECO:0000313" key="11">
    <source>
        <dbReference type="EMBL" id="OWP78403.1"/>
    </source>
</evidence>
<feature type="transmembrane region" description="Helical" evidence="9">
    <location>
        <begin position="135"/>
        <end position="157"/>
    </location>
</feature>
<evidence type="ECO:0000259" key="10">
    <source>
        <dbReference type="Pfam" id="PF00884"/>
    </source>
</evidence>
<keyword evidence="5 9" id="KW-0472">Membrane</keyword>
<feature type="active site" evidence="6">
    <location>
        <position position="325"/>
    </location>
</feature>
<feature type="domain" description="Sulfatase N-terminal" evidence="10">
    <location>
        <begin position="271"/>
        <end position="547"/>
    </location>
</feature>
<evidence type="ECO:0000256" key="1">
    <source>
        <dbReference type="ARBA" id="ARBA00004651"/>
    </source>
</evidence>
<dbReference type="InterPro" id="IPR050448">
    <property type="entry name" value="OpgB/LTA_synthase_biosynth"/>
</dbReference>
<dbReference type="InterPro" id="IPR012160">
    <property type="entry name" value="LtaS-like"/>
</dbReference>
<evidence type="ECO:0000256" key="8">
    <source>
        <dbReference type="PIRSR" id="PIRSR005091-3"/>
    </source>
</evidence>
<dbReference type="PIRSF" id="PIRSF005091">
    <property type="entry name" value="Mmb_sulf_HI1246"/>
    <property type="match status" value="1"/>
</dbReference>
<evidence type="ECO:0000256" key="5">
    <source>
        <dbReference type="ARBA" id="ARBA00023136"/>
    </source>
</evidence>
<keyword evidence="7" id="KW-0464">Manganese</keyword>
<keyword evidence="7" id="KW-0479">Metal-binding</keyword>
<dbReference type="EMBL" id="MTCY01000010">
    <property type="protein sequence ID" value="OWP78403.1"/>
    <property type="molecule type" value="Genomic_DNA"/>
</dbReference>
<feature type="binding site" evidence="8">
    <location>
        <position position="279"/>
    </location>
    <ligand>
        <name>Mn(2+)</name>
        <dbReference type="ChEBI" id="CHEBI:29035"/>
    </ligand>
</feature>
<dbReference type="PANTHER" id="PTHR47371:SF3">
    <property type="entry name" value="PHOSPHOGLYCEROL TRANSFERASE I"/>
    <property type="match status" value="1"/>
</dbReference>
<evidence type="ECO:0000256" key="7">
    <source>
        <dbReference type="PIRSR" id="PIRSR005091-2"/>
    </source>
</evidence>
<feature type="transmembrane region" description="Helical" evidence="9">
    <location>
        <begin position="12"/>
        <end position="34"/>
    </location>
</feature>
<dbReference type="Pfam" id="PF00884">
    <property type="entry name" value="Sulfatase"/>
    <property type="match status" value="1"/>
</dbReference>
<dbReference type="Proteomes" id="UP000198034">
    <property type="component" value="Unassembled WGS sequence"/>
</dbReference>
<dbReference type="AlphaFoldDB" id="A0A246GBX4"/>
<sequence>MIKHIRTQEYKALAYRILLVYAFYSLVRILFTLFNLKFLKIDSLSQFLKLAFHGLTFDTTAIIYVNSLFILLSVLPLWINTRKGYQKLLFYVYFTTNFIAYATNFVDFIYYKYIYSRTTIAILDIAKHESNKGNMFFRFIVSYWYVYLLFFIIALIWIKLYKLVKVQEKNIQHNWKYFLTSKVALILILILSIGGIRGDFKKSTRPINLIDANQYATKPQHADIILNTPFALIRTFRTTTFQKVNYTVSNTILKNKIQPIKQYHNYNSSKPNIVLFITESFGREYWGCMNKNTTIPGFKTYTPFLDELAKNSLIFTNAYANGSKSIHGMSSVIAGIPSFRDAFTSSPYPNQKIQSLVSCLKGLGYDTSFFHGAPNGSMGFMGFGNILGFDHYYGKTEFNDDTQHDGVWGIWDEPFMQFMKKTLDQKKTPFFSTIFTVSSHEPYIIPKKYEGKFPKGTIPIHQCVGYTDYAFKRFFEEAKKQPWFKNTIFIITADHTNLTAYPEYDKIVNRQAVPILIYKPDSSLKGENTDFAQQIDIYPTILDMIGYSKPFRSWGRSLVSKTNIVPFTINFNGNSYQLQRGNYICTFDGNQNINFYDKNDKALEKRITTKPNQEMLETAEICKALIKDYFDRIIDKKLAQ</sequence>
<gene>
    <name evidence="11" type="ORF">BWK62_04990</name>
</gene>
<feature type="transmembrane region" description="Helical" evidence="9">
    <location>
        <begin position="177"/>
        <end position="196"/>
    </location>
</feature>
<name>A0A246GBX4_9FLAO</name>
<feature type="transmembrane region" description="Helical" evidence="9">
    <location>
        <begin position="54"/>
        <end position="78"/>
    </location>
</feature>
<evidence type="ECO:0000256" key="2">
    <source>
        <dbReference type="ARBA" id="ARBA00022475"/>
    </source>
</evidence>
<evidence type="ECO:0000256" key="3">
    <source>
        <dbReference type="ARBA" id="ARBA00022692"/>
    </source>
</evidence>
<evidence type="ECO:0000256" key="4">
    <source>
        <dbReference type="ARBA" id="ARBA00022989"/>
    </source>
</evidence>
<dbReference type="CDD" id="cd16015">
    <property type="entry name" value="LTA_synthase"/>
    <property type="match status" value="1"/>
</dbReference>
<dbReference type="SUPFAM" id="SSF53649">
    <property type="entry name" value="Alkaline phosphatase-like"/>
    <property type="match status" value="1"/>
</dbReference>
<keyword evidence="2" id="KW-1003">Cell membrane</keyword>
<feature type="binding site" evidence="7">
    <location>
        <position position="440"/>
    </location>
    <ligand>
        <name>substrate</name>
    </ligand>
</feature>